<dbReference type="RefSeq" id="WP_119638636.1">
    <property type="nucleotide sequence ID" value="NZ_QXFJ01000008.1"/>
</dbReference>
<accession>A0A418NB93</accession>
<dbReference type="OrthoDB" id="1430935at2"/>
<evidence type="ECO:0000313" key="4">
    <source>
        <dbReference type="Proteomes" id="UP000284189"/>
    </source>
</evidence>
<feature type="region of interest" description="Disordered" evidence="1">
    <location>
        <begin position="34"/>
        <end position="65"/>
    </location>
</feature>
<reference evidence="2 4" key="1">
    <citation type="submission" date="2018-08" db="EMBL/GenBank/DDBJ databases">
        <title>Proposal of Muricauda 72 sp.nov. and Muricauda NH166 sp.nov., isolated from seawater.</title>
        <authorList>
            <person name="Cheng H."/>
            <person name="Wu Y.-H."/>
            <person name="Guo L.-L."/>
            <person name="Xu X.-W."/>
        </authorList>
    </citation>
    <scope>NUCLEOTIDE SEQUENCE [LARGE SCALE GENOMIC DNA]</scope>
    <source>
        <strain evidence="2 4">NH166</strain>
    </source>
</reference>
<organism evidence="2 4">
    <name type="scientific">Flagellimonas aequoris</name>
    <dbReference type="NCBI Taxonomy" id="2306997"/>
    <lineage>
        <taxon>Bacteria</taxon>
        <taxon>Pseudomonadati</taxon>
        <taxon>Bacteroidota</taxon>
        <taxon>Flavobacteriia</taxon>
        <taxon>Flavobacteriales</taxon>
        <taxon>Flavobacteriaceae</taxon>
        <taxon>Flagellimonas</taxon>
    </lineage>
</organism>
<sequence length="245" mass="26663">MRLNRLLGLTFLFLGLTLTSCSIEDGKDGVNGIDGLDGKDGANGQDGVPGQDGAPGQDGSNGEDGVGLDELTKYGFVTLDLSGKRPDGIAFEDSTIFRFTPINASSYPNYNIVEATQNGDDVQYFFNFRRFYSSPDDTYNTTFMDWEVTVDNPDQATENIISVVLVLNRYGIVGPDNKYFVIQDKYETGGDGVSEIVIPDMTFDPNSGNHLTFSYSFTVEGANNDSGNFLNVSGTVDVNLLEEIQ</sequence>
<keyword evidence="5" id="KW-1185">Reference proteome</keyword>
<dbReference type="EMBL" id="VNWL01000007">
    <property type="protein sequence ID" value="TXK07535.1"/>
    <property type="molecule type" value="Genomic_DNA"/>
</dbReference>
<keyword evidence="2" id="KW-0176">Collagen</keyword>
<reference evidence="3 5" key="2">
    <citation type="submission" date="2019-07" db="EMBL/GenBank/DDBJ databases">
        <title>Draft genome of two Muricauda strains isolated from deep sea.</title>
        <authorList>
            <person name="Sun C."/>
        </authorList>
    </citation>
    <scope>NUCLEOTIDE SEQUENCE [LARGE SCALE GENOMIC DNA]</scope>
    <source>
        <strain evidence="3 5">NH166</strain>
    </source>
</reference>
<gene>
    <name evidence="2" type="ORF">D2U88_02075</name>
    <name evidence="3" type="ORF">FQ019_02055</name>
</gene>
<proteinExistence type="predicted"/>
<evidence type="ECO:0000313" key="3">
    <source>
        <dbReference type="EMBL" id="TXK07535.1"/>
    </source>
</evidence>
<comment type="caution">
    <text evidence="2">The sequence shown here is derived from an EMBL/GenBank/DDBJ whole genome shotgun (WGS) entry which is preliminary data.</text>
</comment>
<dbReference type="AlphaFoldDB" id="A0A418NB93"/>
<dbReference type="EMBL" id="QXFJ01000008">
    <property type="protein sequence ID" value="RIV73848.1"/>
    <property type="molecule type" value="Genomic_DNA"/>
</dbReference>
<name>A0A418NB93_9FLAO</name>
<evidence type="ECO:0000313" key="5">
    <source>
        <dbReference type="Proteomes" id="UP000321528"/>
    </source>
</evidence>
<evidence type="ECO:0000256" key="1">
    <source>
        <dbReference type="SAM" id="MobiDB-lite"/>
    </source>
</evidence>
<dbReference type="PROSITE" id="PS51257">
    <property type="entry name" value="PROKAR_LIPOPROTEIN"/>
    <property type="match status" value="1"/>
</dbReference>
<evidence type="ECO:0000313" key="2">
    <source>
        <dbReference type="EMBL" id="RIV73848.1"/>
    </source>
</evidence>
<protein>
    <submittedName>
        <fullName evidence="2">Collagen-like protein</fullName>
    </submittedName>
</protein>
<dbReference type="Proteomes" id="UP000284189">
    <property type="component" value="Unassembled WGS sequence"/>
</dbReference>
<dbReference type="Proteomes" id="UP000321528">
    <property type="component" value="Unassembled WGS sequence"/>
</dbReference>